<evidence type="ECO:0000313" key="3">
    <source>
        <dbReference type="Proteomes" id="UP000007151"/>
    </source>
</evidence>
<gene>
    <name evidence="2" type="ORF">KGM_209678</name>
</gene>
<dbReference type="AlphaFoldDB" id="A0A212EY06"/>
<reference evidence="2 3" key="1">
    <citation type="journal article" date="2011" name="Cell">
        <title>The monarch butterfly genome yields insights into long-distance migration.</title>
        <authorList>
            <person name="Zhan S."/>
            <person name="Merlin C."/>
            <person name="Boore J.L."/>
            <person name="Reppert S.M."/>
        </authorList>
    </citation>
    <scope>NUCLEOTIDE SEQUENCE [LARGE SCALE GENOMIC DNA]</scope>
    <source>
        <strain evidence="2">F-2</strain>
    </source>
</reference>
<keyword evidence="3" id="KW-1185">Reference proteome</keyword>
<comment type="caution">
    <text evidence="2">The sequence shown here is derived from an EMBL/GenBank/DDBJ whole genome shotgun (WGS) entry which is preliminary data.</text>
</comment>
<evidence type="ECO:0000313" key="2">
    <source>
        <dbReference type="EMBL" id="OWR46379.1"/>
    </source>
</evidence>
<sequence length="153" mass="16447">MAPQASGASPSAPKDPKAPQAPTVNAWFRHKAATPTASVTATATSQDINKFFGEFDSPELLIFSTQLKASGNAPVTRLNTFVEHAALINAISNITKSVSEQRIVTFALVSMVQTWKIIFVTTFSGAGHENSSTRVFIIFELSTMNLKQAFALT</sequence>
<organism evidence="2 3">
    <name type="scientific">Danaus plexippus plexippus</name>
    <dbReference type="NCBI Taxonomy" id="278856"/>
    <lineage>
        <taxon>Eukaryota</taxon>
        <taxon>Metazoa</taxon>
        <taxon>Ecdysozoa</taxon>
        <taxon>Arthropoda</taxon>
        <taxon>Hexapoda</taxon>
        <taxon>Insecta</taxon>
        <taxon>Pterygota</taxon>
        <taxon>Neoptera</taxon>
        <taxon>Endopterygota</taxon>
        <taxon>Lepidoptera</taxon>
        <taxon>Glossata</taxon>
        <taxon>Ditrysia</taxon>
        <taxon>Papilionoidea</taxon>
        <taxon>Nymphalidae</taxon>
        <taxon>Danainae</taxon>
        <taxon>Danaini</taxon>
        <taxon>Danaina</taxon>
        <taxon>Danaus</taxon>
        <taxon>Danaus</taxon>
    </lineage>
</organism>
<proteinExistence type="predicted"/>
<evidence type="ECO:0000256" key="1">
    <source>
        <dbReference type="SAM" id="MobiDB-lite"/>
    </source>
</evidence>
<dbReference type="Proteomes" id="UP000007151">
    <property type="component" value="Unassembled WGS sequence"/>
</dbReference>
<feature type="region of interest" description="Disordered" evidence="1">
    <location>
        <begin position="1"/>
        <end position="21"/>
    </location>
</feature>
<accession>A0A212EY06</accession>
<protein>
    <submittedName>
        <fullName evidence="2">Uncharacterized protein</fullName>
    </submittedName>
</protein>
<dbReference type="InParanoid" id="A0A212EY06"/>
<name>A0A212EY06_DANPL</name>
<dbReference type="KEGG" id="dpl:KGM_209678"/>
<dbReference type="EMBL" id="AGBW02011631">
    <property type="protein sequence ID" value="OWR46379.1"/>
    <property type="molecule type" value="Genomic_DNA"/>
</dbReference>